<feature type="binding site" evidence="7">
    <location>
        <position position="61"/>
    </location>
    <ligand>
        <name>Mg(2+)</name>
        <dbReference type="ChEBI" id="CHEBI:18420"/>
    </ligand>
</feature>
<reference evidence="9 10" key="1">
    <citation type="submission" date="2014-08" db="EMBL/GenBank/DDBJ databases">
        <title>Complete genome sequence of Corynebacterium aquilae S-613T(T) (=DSM 44791(T)), isolated from the choana of a healthy golden eagle.</title>
        <authorList>
            <person name="Ruckert C."/>
            <person name="Albersmeier A."/>
            <person name="Winkler A."/>
            <person name="Kalinowski J."/>
        </authorList>
    </citation>
    <scope>NUCLEOTIDE SEQUENCE [LARGE SCALE GENOMIC DNA]</scope>
    <source>
        <strain evidence="9 10">S-613</strain>
    </source>
</reference>
<dbReference type="InterPro" id="IPR022279">
    <property type="entry name" value="Pup_ligase"/>
</dbReference>
<dbReference type="Proteomes" id="UP000185478">
    <property type="component" value="Chromosome"/>
</dbReference>
<keyword evidence="1 7" id="KW-0436">Ligase</keyword>
<name>A0A1L7CFX8_9CORY</name>
<evidence type="ECO:0000313" key="9">
    <source>
        <dbReference type="EMBL" id="APT84749.1"/>
    </source>
</evidence>
<comment type="similarity">
    <text evidence="7">Belongs to the Pup ligase/Pup deamidase family. Pup-conjugating enzyme subfamily.</text>
</comment>
<dbReference type="Pfam" id="PF03136">
    <property type="entry name" value="Pup_ligase"/>
    <property type="match status" value="1"/>
</dbReference>
<accession>A0A1L7CFX8</accession>
<comment type="catalytic activity">
    <reaction evidence="7">
        <text>ATP + [prokaryotic ubiquitin-like protein]-L-glutamate + [protein]-L-lysine = ADP + phosphate + N(6)-([prokaryotic ubiquitin-like protein]-gamma-L-glutamyl)-[protein]-L-lysine.</text>
        <dbReference type="EC" id="6.3.1.19"/>
    </reaction>
</comment>
<organism evidence="9 10">
    <name type="scientific">Corynebacterium aquilae DSM 44791</name>
    <dbReference type="NCBI Taxonomy" id="1431546"/>
    <lineage>
        <taxon>Bacteria</taxon>
        <taxon>Bacillati</taxon>
        <taxon>Actinomycetota</taxon>
        <taxon>Actinomycetes</taxon>
        <taxon>Mycobacteriales</taxon>
        <taxon>Corynebacteriaceae</taxon>
        <taxon>Corynebacterium</taxon>
    </lineage>
</organism>
<evidence type="ECO:0000256" key="5">
    <source>
        <dbReference type="ARBA" id="ARBA00022840"/>
    </source>
</evidence>
<sequence length="469" mass="51830">MAPSSVFTRRIMGIETEYGITCTQDGSRRLSPDDSARYLFRPVVEQYQASNIFTPNSSRLYLDVGSHPEVATPECDSVRQLLTYDLAGDAILNELAIDAEQRLAREGIGGEISLFKNNVDSLGNSYGCHENYLVARDVVLKALSMQLVPFLITRQLICGAGKIYRPHPASPSKDYGLGFCISQRADHVWDAVSSATTRSRPIINTRDEPHADSHRFRRLHVIVGDSTIAQPTTRLKIGSTLLVLEMLEAKTPGLDFDFADPSRAIRDIARDITGTTPIALADGTHTNALAVQRTFLDAATAYYANRTPDPDLAAALDLWQRTLDAIDSGQLHEVGTEIDWIIKYQLIQRYQHSQNLPLDHPKLLRLDLAYHDIRPGRGLGSILAQKNLMDTFISDQDIASAVTQAPTTTRAHARGKFLHAIKGSDIPASVDWTRCAISRPEPASVDMLDPFQTDYPELDELINTITGAP</sequence>
<keyword evidence="6 7" id="KW-0460">Magnesium</keyword>
<protein>
    <recommendedName>
        <fullName evidence="7 8">Pup--protein ligase</fullName>
        <ecNumber evidence="7 8">6.3.1.19</ecNumber>
    </recommendedName>
    <alternativeName>
        <fullName evidence="7">Proteasome accessory factor A</fullName>
    </alternativeName>
    <alternativeName>
        <fullName evidence="7">Pup-conjugating enzyme</fullName>
    </alternativeName>
</protein>
<proteinExistence type="inferred from homology"/>
<keyword evidence="3 7" id="KW-0547">Nucleotide-binding</keyword>
<dbReference type="EC" id="6.3.1.19" evidence="7 8"/>
<dbReference type="GO" id="GO:0010498">
    <property type="term" value="P:proteasomal protein catabolic process"/>
    <property type="evidence" value="ECO:0007669"/>
    <property type="project" value="UniProtKB-UniRule"/>
</dbReference>
<feature type="binding site" evidence="7">
    <location>
        <position position="72"/>
    </location>
    <ligand>
        <name>ATP</name>
        <dbReference type="ChEBI" id="CHEBI:30616"/>
    </ligand>
</feature>
<dbReference type="InterPro" id="IPR004347">
    <property type="entry name" value="Pup_ligase/deamidase"/>
</dbReference>
<dbReference type="PANTHER" id="PTHR42307:SF3">
    <property type="entry name" value="PUP--PROTEIN LIGASE"/>
    <property type="match status" value="1"/>
</dbReference>
<dbReference type="RefSeq" id="WP_075726154.1">
    <property type="nucleotide sequence ID" value="NZ_CP009245.1"/>
</dbReference>
<comment type="pathway">
    <text evidence="7">Protein degradation; proteasomal Pup-dependent pathway.</text>
</comment>
<dbReference type="GO" id="GO:0016879">
    <property type="term" value="F:ligase activity, forming carbon-nitrogen bonds"/>
    <property type="evidence" value="ECO:0007669"/>
    <property type="project" value="UniProtKB-UniRule"/>
</dbReference>
<dbReference type="AlphaFoldDB" id="A0A1L7CFX8"/>
<dbReference type="GO" id="GO:0005524">
    <property type="term" value="F:ATP binding"/>
    <property type="evidence" value="ECO:0007669"/>
    <property type="project" value="UniProtKB-UniRule"/>
</dbReference>
<dbReference type="GO" id="GO:0019941">
    <property type="term" value="P:modification-dependent protein catabolic process"/>
    <property type="evidence" value="ECO:0007669"/>
    <property type="project" value="UniProtKB-UniRule"/>
</dbReference>
<dbReference type="GO" id="GO:0019787">
    <property type="term" value="F:ubiquitin-like protein transferase activity"/>
    <property type="evidence" value="ECO:0007669"/>
    <property type="project" value="UniProtKB-UniRule"/>
</dbReference>
<gene>
    <name evidence="7" type="primary">pafA</name>
    <name evidence="9" type="ORF">CAQU_06335</name>
</gene>
<evidence type="ECO:0000256" key="3">
    <source>
        <dbReference type="ARBA" id="ARBA00022741"/>
    </source>
</evidence>
<dbReference type="UniPathway" id="UPA00997"/>
<dbReference type="NCBIfam" id="TIGR03686">
    <property type="entry name" value="pupylate_PafA"/>
    <property type="match status" value="1"/>
</dbReference>
<dbReference type="STRING" id="1431546.CAQU_06335"/>
<dbReference type="GO" id="GO:0070490">
    <property type="term" value="P:protein pupylation"/>
    <property type="evidence" value="ECO:0007669"/>
    <property type="project" value="UniProtKB-UniRule"/>
</dbReference>
<evidence type="ECO:0000256" key="4">
    <source>
        <dbReference type="ARBA" id="ARBA00022786"/>
    </source>
</evidence>
<feature type="binding site" evidence="7">
    <location>
        <position position="59"/>
    </location>
    <ligand>
        <name>ATP</name>
        <dbReference type="ChEBI" id="CHEBI:30616"/>
    </ligand>
</feature>
<evidence type="ECO:0000256" key="7">
    <source>
        <dbReference type="HAMAP-Rule" id="MF_02111"/>
    </source>
</evidence>
<comment type="miscellaneous">
    <text evidence="7">The reaction mechanism probably proceeds via the activation of Pup by phosphorylation of its C-terminal glutamate, which is then subject to nucleophilic attack by the substrate lysine, resulting in an isopeptide bond and the release of phosphate as a good leaving group.</text>
</comment>
<evidence type="ECO:0000256" key="1">
    <source>
        <dbReference type="ARBA" id="ARBA00022598"/>
    </source>
</evidence>
<feature type="binding site" evidence="7">
    <location>
        <position position="69"/>
    </location>
    <ligand>
        <name>Mg(2+)</name>
        <dbReference type="ChEBI" id="CHEBI:18420"/>
    </ligand>
</feature>
<comment type="pathway">
    <text evidence="7">Protein modification; protein pupylation.</text>
</comment>
<dbReference type="GO" id="GO:0000287">
    <property type="term" value="F:magnesium ion binding"/>
    <property type="evidence" value="ECO:0007669"/>
    <property type="project" value="UniProtKB-UniRule"/>
</dbReference>
<keyword evidence="4 7" id="KW-0833">Ubl conjugation pathway</keyword>
<evidence type="ECO:0000256" key="8">
    <source>
        <dbReference type="NCBIfam" id="TIGR03686"/>
    </source>
</evidence>
<comment type="function">
    <text evidence="7">Catalyzes the covalent attachment of the prokaryotic ubiquitin-like protein modifier Pup to the proteasomal substrate proteins, thereby targeting them for proteasomal degradation. This tagging system is termed pupylation. The ligation reaction involves the side-chain carboxylate of the C-terminal glutamate of Pup and the side-chain amino group of a substrate lysine.</text>
</comment>
<feature type="active site" description="Proton acceptor" evidence="7">
    <location>
        <position position="63"/>
    </location>
</feature>
<dbReference type="PANTHER" id="PTHR42307">
    <property type="entry name" value="PUP DEAMIDASE/DEPUPYLASE"/>
    <property type="match status" value="1"/>
</dbReference>
<keyword evidence="2 7" id="KW-0479">Metal-binding</keyword>
<evidence type="ECO:0000256" key="6">
    <source>
        <dbReference type="ARBA" id="ARBA00022842"/>
    </source>
</evidence>
<dbReference type="EMBL" id="CP009245">
    <property type="protein sequence ID" value="APT84749.1"/>
    <property type="molecule type" value="Genomic_DNA"/>
</dbReference>
<dbReference type="HAMAP" id="MF_02111">
    <property type="entry name" value="Pup_ligase"/>
    <property type="match status" value="1"/>
</dbReference>
<dbReference type="UniPathway" id="UPA00998"/>
<feature type="binding site" evidence="7">
    <location>
        <position position="432"/>
    </location>
    <ligand>
        <name>ATP</name>
        <dbReference type="ChEBI" id="CHEBI:30616"/>
    </ligand>
</feature>
<feature type="binding site" evidence="7">
    <location>
        <position position="15"/>
    </location>
    <ligand>
        <name>Mg(2+)</name>
        <dbReference type="ChEBI" id="CHEBI:18420"/>
    </ligand>
</feature>
<evidence type="ECO:0000313" key="10">
    <source>
        <dbReference type="Proteomes" id="UP000185478"/>
    </source>
</evidence>
<dbReference type="OrthoDB" id="9760627at2"/>
<keyword evidence="10" id="KW-1185">Reference proteome</keyword>
<dbReference type="KEGG" id="caqu:CAQU_06335"/>
<keyword evidence="5 7" id="KW-0067">ATP-binding</keyword>
<evidence type="ECO:0000256" key="2">
    <source>
        <dbReference type="ARBA" id="ARBA00022723"/>
    </source>
</evidence>